<keyword evidence="9" id="KW-0804">Transcription</keyword>
<dbReference type="FunFam" id="3.30.160.60:FF:002780">
    <property type="entry name" value="Protein CBR-EOR-1"/>
    <property type="match status" value="1"/>
</dbReference>
<keyword evidence="8" id="KW-0238">DNA-binding</keyword>
<dbReference type="GO" id="GO:0005634">
    <property type="term" value="C:nucleus"/>
    <property type="evidence" value="ECO:0007669"/>
    <property type="project" value="UniProtKB-SubCell"/>
</dbReference>
<dbReference type="InterPro" id="IPR036236">
    <property type="entry name" value="Znf_C2H2_sf"/>
</dbReference>
<keyword evidence="7" id="KW-0805">Transcription regulation</keyword>
<proteinExistence type="inferred from homology"/>
<evidence type="ECO:0000256" key="1">
    <source>
        <dbReference type="ARBA" id="ARBA00004123"/>
    </source>
</evidence>
<feature type="compositionally biased region" description="Acidic residues" evidence="12">
    <location>
        <begin position="323"/>
        <end position="334"/>
    </location>
</feature>
<dbReference type="Proteomes" id="UP000095287">
    <property type="component" value="Unplaced"/>
</dbReference>
<dbReference type="GO" id="GO:0042802">
    <property type="term" value="F:identical protein binding"/>
    <property type="evidence" value="ECO:0007669"/>
    <property type="project" value="UniProtKB-ARBA"/>
</dbReference>
<reference evidence="16" key="1">
    <citation type="submission" date="2016-11" db="UniProtKB">
        <authorList>
            <consortium name="WormBaseParasite"/>
        </authorList>
    </citation>
    <scope>IDENTIFICATION</scope>
</reference>
<evidence type="ECO:0000259" key="14">
    <source>
        <dbReference type="PROSITE" id="PS50157"/>
    </source>
</evidence>
<dbReference type="Gene3D" id="1.25.40.420">
    <property type="match status" value="1"/>
</dbReference>
<dbReference type="InterPro" id="IPR011705">
    <property type="entry name" value="BACK"/>
</dbReference>
<dbReference type="SUPFAM" id="SSF54695">
    <property type="entry name" value="POZ domain"/>
    <property type="match status" value="1"/>
</dbReference>
<name>A0A1I7Y3S5_9BILA</name>
<dbReference type="InterPro" id="IPR013087">
    <property type="entry name" value="Znf_C2H2_type"/>
</dbReference>
<dbReference type="InterPro" id="IPR050457">
    <property type="entry name" value="ZnFinger_BTB_dom_contain"/>
</dbReference>
<dbReference type="FunFam" id="3.30.160.60:FF:002343">
    <property type="entry name" value="Zinc finger protein 33A"/>
    <property type="match status" value="1"/>
</dbReference>
<dbReference type="PROSITE" id="PS50097">
    <property type="entry name" value="BTB"/>
    <property type="match status" value="1"/>
</dbReference>
<dbReference type="AlphaFoldDB" id="A0A1I7Y3S5"/>
<dbReference type="InterPro" id="IPR000210">
    <property type="entry name" value="BTB/POZ_dom"/>
</dbReference>
<comment type="subcellular location">
    <subcellularLocation>
        <location evidence="1">Nucleus</location>
    </subcellularLocation>
</comment>
<accession>A0A1I7Y3S5</accession>
<feature type="compositionally biased region" description="Low complexity" evidence="12">
    <location>
        <begin position="893"/>
        <end position="921"/>
    </location>
</feature>
<sequence length="931" mass="105761">MIATLASCSKDGSSCLNPITFTDQHGNAVMDRMRYQRACGRFCDVSLMVKERQFGAHRNILAACSPYFDSILVHNKVVKEKVVVNCQNPTVFELLLNYMYSGSVVIDRSSVAELLKLANNFLIVRLKNYCAEYLDRCTDAANCLSVKKLAAKYNMPALLKNATEFFELNLNKCLLESVDILEYDFSELKTIIEDPKHAGNIQADTHLRLIARWVNSKTAQRESHFKELLQGCDLSLVPGQTLENLLDYLPLFTDSQLCRFILLREMQTLRRGMQKYEAQYLNLCAKYDVDGSFGDFTTSSDPDISMDSLTHEGRRNQSLPPEMLDDMSDGIQDEIDGHSSDPGEDMEEGRPTLKLKIQLGGNPANQAPNRKNRLLGKNGNDLHKLYRKTVSVASKRRGRPPKVRSDANEEAVPSGNDSEGELEPESAFYELGDDQTQPVEFEEEEEFDPETVADDSDNEQVEVPPERSVQPEVEIQSQYSCPHCVFKTNVASRLIRHAARHSRNILYVCNICQFENKWNKKFYEHMRAHFEGPPFQCDTCEFKALRIQALLSHRLTHSDDRPYKCPECNLRCRTKNNLVIHHRVHTGEKPFKCPHCEKMFAMKSNLDQHVASHSDDRPFTCDICNFTTKYQSHLISHRRVHTGDLFHCHYHGCNYSSPKKSQLAAHLRTHLAVRSHQCKICNRSFIEKSHLVRHERIHLEDKPFKCDNCDYASSRRDKLKEHIQKHHNSATSQKQHRRRYRRAKQLAQLTEQHAKAPAKQPIDLATIGFRPINESEFAETNTSTPVRTSFAGGPISRQEANNFPSLAVPSTSGLTRPSSAIQTSNVTHPNVSPSRSLNVNLNVHLGTNMIETPSDSLVTPIPRSPQSFTQGVGSEYFITDAQALEAQRPMSLPPYSNNQSNQQQQFHSQQQIQPPQSVNNQGANGNWFGSF</sequence>
<keyword evidence="5 11" id="KW-0863">Zinc-finger</keyword>
<dbReference type="InterPro" id="IPR011333">
    <property type="entry name" value="SKP1/BTB/POZ_sf"/>
</dbReference>
<evidence type="ECO:0000256" key="5">
    <source>
        <dbReference type="ARBA" id="ARBA00022771"/>
    </source>
</evidence>
<feature type="domain" description="C2H2-type" evidence="14">
    <location>
        <begin position="646"/>
        <end position="675"/>
    </location>
</feature>
<feature type="region of interest" description="Disordered" evidence="12">
    <location>
        <begin position="809"/>
        <end position="833"/>
    </location>
</feature>
<dbReference type="PANTHER" id="PTHR46105:SF5">
    <property type="entry name" value="ZINC FINGER AND BTB DOMAIN-CONTAINING PROTEIN 44 ISOFORM X1"/>
    <property type="match status" value="1"/>
</dbReference>
<dbReference type="WBParaSite" id="L893_g12178.t1">
    <property type="protein sequence ID" value="L893_g12178.t1"/>
    <property type="gene ID" value="L893_g12178"/>
</dbReference>
<comment type="similarity">
    <text evidence="2">Belongs to the krueppel C2H2-type zinc-finger protein family.</text>
</comment>
<dbReference type="PANTHER" id="PTHR46105">
    <property type="entry name" value="AGAP004733-PA"/>
    <property type="match status" value="1"/>
</dbReference>
<evidence type="ECO:0000259" key="13">
    <source>
        <dbReference type="PROSITE" id="PS50097"/>
    </source>
</evidence>
<dbReference type="Gene3D" id="3.30.710.10">
    <property type="entry name" value="Potassium Channel Kv1.1, Chain A"/>
    <property type="match status" value="1"/>
</dbReference>
<evidence type="ECO:0000313" key="15">
    <source>
        <dbReference type="Proteomes" id="UP000095287"/>
    </source>
</evidence>
<keyword evidence="3" id="KW-0479">Metal-binding</keyword>
<evidence type="ECO:0000256" key="6">
    <source>
        <dbReference type="ARBA" id="ARBA00022833"/>
    </source>
</evidence>
<keyword evidence="15" id="KW-1185">Reference proteome</keyword>
<evidence type="ECO:0000256" key="8">
    <source>
        <dbReference type="ARBA" id="ARBA00023125"/>
    </source>
</evidence>
<dbReference type="PROSITE" id="PS00028">
    <property type="entry name" value="ZINC_FINGER_C2H2_1"/>
    <property type="match status" value="3"/>
</dbReference>
<keyword evidence="6" id="KW-0862">Zinc</keyword>
<dbReference type="PROSITE" id="PS50157">
    <property type="entry name" value="ZINC_FINGER_C2H2_2"/>
    <property type="match status" value="7"/>
</dbReference>
<dbReference type="SUPFAM" id="SSF57667">
    <property type="entry name" value="beta-beta-alpha zinc fingers"/>
    <property type="match status" value="5"/>
</dbReference>
<feature type="domain" description="C2H2-type" evidence="14">
    <location>
        <begin position="676"/>
        <end position="703"/>
    </location>
</feature>
<protein>
    <submittedName>
        <fullName evidence="16">BTB domain-containing protein</fullName>
    </submittedName>
</protein>
<evidence type="ECO:0000256" key="3">
    <source>
        <dbReference type="ARBA" id="ARBA00022723"/>
    </source>
</evidence>
<keyword evidence="10" id="KW-0539">Nucleus</keyword>
<dbReference type="GO" id="GO:0000978">
    <property type="term" value="F:RNA polymerase II cis-regulatory region sequence-specific DNA binding"/>
    <property type="evidence" value="ECO:0007669"/>
    <property type="project" value="TreeGrafter"/>
</dbReference>
<dbReference type="GO" id="GO:0008270">
    <property type="term" value="F:zinc ion binding"/>
    <property type="evidence" value="ECO:0007669"/>
    <property type="project" value="UniProtKB-KW"/>
</dbReference>
<feature type="domain" description="C2H2-type" evidence="14">
    <location>
        <begin position="535"/>
        <end position="562"/>
    </location>
</feature>
<dbReference type="GO" id="GO:0000981">
    <property type="term" value="F:DNA-binding transcription factor activity, RNA polymerase II-specific"/>
    <property type="evidence" value="ECO:0007669"/>
    <property type="project" value="TreeGrafter"/>
</dbReference>
<dbReference type="Pfam" id="PF00096">
    <property type="entry name" value="zf-C2H2"/>
    <property type="match status" value="5"/>
</dbReference>
<feature type="domain" description="C2H2-type" evidence="14">
    <location>
        <begin position="619"/>
        <end position="646"/>
    </location>
</feature>
<dbReference type="Gene3D" id="3.30.160.60">
    <property type="entry name" value="Classic Zinc Finger"/>
    <property type="match status" value="6"/>
</dbReference>
<feature type="domain" description="BTB" evidence="13">
    <location>
        <begin position="43"/>
        <end position="108"/>
    </location>
</feature>
<dbReference type="SMART" id="SM00225">
    <property type="entry name" value="BTB"/>
    <property type="match status" value="1"/>
</dbReference>
<evidence type="ECO:0000256" key="2">
    <source>
        <dbReference type="ARBA" id="ARBA00006991"/>
    </source>
</evidence>
<feature type="domain" description="C2H2-type" evidence="14">
    <location>
        <begin position="704"/>
        <end position="731"/>
    </location>
</feature>
<feature type="region of interest" description="Disordered" evidence="12">
    <location>
        <begin position="890"/>
        <end position="931"/>
    </location>
</feature>
<evidence type="ECO:0000256" key="10">
    <source>
        <dbReference type="ARBA" id="ARBA00023242"/>
    </source>
</evidence>
<evidence type="ECO:0000256" key="12">
    <source>
        <dbReference type="SAM" id="MobiDB-lite"/>
    </source>
</evidence>
<feature type="domain" description="C2H2-type" evidence="14">
    <location>
        <begin position="591"/>
        <end position="618"/>
    </location>
</feature>
<evidence type="ECO:0000256" key="11">
    <source>
        <dbReference type="PROSITE-ProRule" id="PRU00042"/>
    </source>
</evidence>
<feature type="compositionally biased region" description="Acidic residues" evidence="12">
    <location>
        <begin position="440"/>
        <end position="460"/>
    </location>
</feature>
<evidence type="ECO:0000256" key="9">
    <source>
        <dbReference type="ARBA" id="ARBA00023163"/>
    </source>
</evidence>
<dbReference type="FunFam" id="3.30.160.60:FF:002606">
    <property type="entry name" value="Zinc finger protein, putative"/>
    <property type="match status" value="1"/>
</dbReference>
<feature type="region of interest" description="Disordered" evidence="12">
    <location>
        <begin position="389"/>
        <end position="470"/>
    </location>
</feature>
<evidence type="ECO:0000256" key="7">
    <source>
        <dbReference type="ARBA" id="ARBA00023015"/>
    </source>
</evidence>
<keyword evidence="4" id="KW-0677">Repeat</keyword>
<evidence type="ECO:0000313" key="16">
    <source>
        <dbReference type="WBParaSite" id="L893_g12178.t1"/>
    </source>
</evidence>
<dbReference type="FunFam" id="3.30.160.60:FF:000508">
    <property type="entry name" value="Myeloid zinc finger 1"/>
    <property type="match status" value="1"/>
</dbReference>
<dbReference type="FunFam" id="3.30.160.60:FF:001370">
    <property type="entry name" value="Zinc finger protein"/>
    <property type="match status" value="1"/>
</dbReference>
<feature type="region of interest" description="Disordered" evidence="12">
    <location>
        <begin position="301"/>
        <end position="349"/>
    </location>
</feature>
<dbReference type="SMART" id="SM00355">
    <property type="entry name" value="ZnF_C2H2"/>
    <property type="match status" value="9"/>
</dbReference>
<evidence type="ECO:0000256" key="4">
    <source>
        <dbReference type="ARBA" id="ARBA00022737"/>
    </source>
</evidence>
<dbReference type="Pfam" id="PF00651">
    <property type="entry name" value="BTB"/>
    <property type="match status" value="1"/>
</dbReference>
<dbReference type="Pfam" id="PF07707">
    <property type="entry name" value="BACK"/>
    <property type="match status" value="1"/>
</dbReference>
<organism evidence="15 16">
    <name type="scientific">Steinernema glaseri</name>
    <dbReference type="NCBI Taxonomy" id="37863"/>
    <lineage>
        <taxon>Eukaryota</taxon>
        <taxon>Metazoa</taxon>
        <taxon>Ecdysozoa</taxon>
        <taxon>Nematoda</taxon>
        <taxon>Chromadorea</taxon>
        <taxon>Rhabditida</taxon>
        <taxon>Tylenchina</taxon>
        <taxon>Panagrolaimomorpha</taxon>
        <taxon>Strongyloidoidea</taxon>
        <taxon>Steinernematidae</taxon>
        <taxon>Steinernema</taxon>
    </lineage>
</organism>
<feature type="domain" description="C2H2-type" evidence="14">
    <location>
        <begin position="563"/>
        <end position="590"/>
    </location>
</feature>
<feature type="compositionally biased region" description="Polar residues" evidence="12">
    <location>
        <begin position="922"/>
        <end position="931"/>
    </location>
</feature>